<gene>
    <name evidence="1" type="ORF">HMPREF1090_05256</name>
</gene>
<sequence>MRLQTQVAPEIQKRLLLSRVEAESLKERDILCPTCGFRIQRVFSDATGHLSVKCQKCKNVHILNLAYFRRIRRNGYGRNCRR</sequence>
<dbReference type="EMBL" id="AGYR01000068">
    <property type="protein sequence ID" value="ENZ07403.1"/>
    <property type="molecule type" value="Genomic_DNA"/>
</dbReference>
<dbReference type="HOGENOM" id="CLU_195125_0_0_9"/>
<name>A0A0E2HGC2_9FIRM</name>
<accession>A0A0E2HGC2</accession>
<dbReference type="AlphaFoldDB" id="A0A0E2HGC2"/>
<dbReference type="Proteomes" id="UP000013085">
    <property type="component" value="Unassembled WGS sequence"/>
</dbReference>
<proteinExistence type="predicted"/>
<evidence type="ECO:0000313" key="2">
    <source>
        <dbReference type="Proteomes" id="UP000013085"/>
    </source>
</evidence>
<reference evidence="1 2" key="1">
    <citation type="submission" date="2013-01" db="EMBL/GenBank/DDBJ databases">
        <title>The Genome Sequence of Clostridium clostridioforme 90A8.</title>
        <authorList>
            <consortium name="The Broad Institute Genome Sequencing Platform"/>
            <person name="Earl A."/>
            <person name="Ward D."/>
            <person name="Feldgarden M."/>
            <person name="Gevers D."/>
            <person name="Courvalin P."/>
            <person name="Lambert T."/>
            <person name="Walker B."/>
            <person name="Young S.K."/>
            <person name="Zeng Q."/>
            <person name="Gargeya S."/>
            <person name="Fitzgerald M."/>
            <person name="Haas B."/>
            <person name="Abouelleil A."/>
            <person name="Alvarado L."/>
            <person name="Arachchi H.M."/>
            <person name="Berlin A.M."/>
            <person name="Chapman S.B."/>
            <person name="Dewar J."/>
            <person name="Goldberg J."/>
            <person name="Griggs A."/>
            <person name="Gujja S."/>
            <person name="Hansen M."/>
            <person name="Howarth C."/>
            <person name="Imamovic A."/>
            <person name="Larimer J."/>
            <person name="McCowan C."/>
            <person name="Murphy C."/>
            <person name="Neiman D."/>
            <person name="Pearson M."/>
            <person name="Priest M."/>
            <person name="Roberts A."/>
            <person name="Saif S."/>
            <person name="Shea T."/>
            <person name="Sisk P."/>
            <person name="Sykes S."/>
            <person name="Wortman J."/>
            <person name="Nusbaum C."/>
            <person name="Birren B."/>
        </authorList>
    </citation>
    <scope>NUCLEOTIDE SEQUENCE [LARGE SCALE GENOMIC DNA]</scope>
    <source>
        <strain evidence="1 2">90A8</strain>
    </source>
</reference>
<protein>
    <submittedName>
        <fullName evidence="1">Uncharacterized protein</fullName>
    </submittedName>
</protein>
<organism evidence="1 2">
    <name type="scientific">[Clostridium] clostridioforme 90A8</name>
    <dbReference type="NCBI Taxonomy" id="999408"/>
    <lineage>
        <taxon>Bacteria</taxon>
        <taxon>Bacillati</taxon>
        <taxon>Bacillota</taxon>
        <taxon>Clostridia</taxon>
        <taxon>Lachnospirales</taxon>
        <taxon>Lachnospiraceae</taxon>
        <taxon>Enterocloster</taxon>
    </lineage>
</organism>
<comment type="caution">
    <text evidence="1">The sequence shown here is derived from an EMBL/GenBank/DDBJ whole genome shotgun (WGS) entry which is preliminary data.</text>
</comment>
<evidence type="ECO:0000313" key="1">
    <source>
        <dbReference type="EMBL" id="ENZ07403.1"/>
    </source>
</evidence>